<comment type="caution">
    <text evidence="2">The sequence shown here is derived from an EMBL/GenBank/DDBJ whole genome shotgun (WGS) entry which is preliminary data.</text>
</comment>
<protein>
    <submittedName>
        <fullName evidence="2">Uncharacterized protein</fullName>
    </submittedName>
</protein>
<gene>
    <name evidence="2" type="ORF">DFP72DRAFT_1054132</name>
</gene>
<accession>A0A8H6HAK6</accession>
<dbReference type="Proteomes" id="UP000521943">
    <property type="component" value="Unassembled WGS sequence"/>
</dbReference>
<organism evidence="2 3">
    <name type="scientific">Ephemerocybe angulata</name>
    <dbReference type="NCBI Taxonomy" id="980116"/>
    <lineage>
        <taxon>Eukaryota</taxon>
        <taxon>Fungi</taxon>
        <taxon>Dikarya</taxon>
        <taxon>Basidiomycota</taxon>
        <taxon>Agaricomycotina</taxon>
        <taxon>Agaricomycetes</taxon>
        <taxon>Agaricomycetidae</taxon>
        <taxon>Agaricales</taxon>
        <taxon>Agaricineae</taxon>
        <taxon>Psathyrellaceae</taxon>
        <taxon>Ephemerocybe</taxon>
    </lineage>
</organism>
<keyword evidence="1" id="KW-0732">Signal</keyword>
<proteinExistence type="predicted"/>
<evidence type="ECO:0000256" key="1">
    <source>
        <dbReference type="SAM" id="SignalP"/>
    </source>
</evidence>
<name>A0A8H6HAK6_9AGAR</name>
<reference evidence="2 3" key="1">
    <citation type="submission" date="2020-07" db="EMBL/GenBank/DDBJ databases">
        <title>Comparative genomics of pyrophilous fungi reveals a link between fire events and developmental genes.</title>
        <authorList>
            <consortium name="DOE Joint Genome Institute"/>
            <person name="Steindorff A.S."/>
            <person name="Carver A."/>
            <person name="Calhoun S."/>
            <person name="Stillman K."/>
            <person name="Liu H."/>
            <person name="Lipzen A."/>
            <person name="Pangilinan J."/>
            <person name="Labutti K."/>
            <person name="Bruns T.D."/>
            <person name="Grigoriev I.V."/>
        </authorList>
    </citation>
    <scope>NUCLEOTIDE SEQUENCE [LARGE SCALE GENOMIC DNA]</scope>
    <source>
        <strain evidence="2 3">CBS 144469</strain>
    </source>
</reference>
<sequence length="110" mass="12373">MHLPTLHLLSIVASLAVLSRAHSDHVFDAREYMDELSSRTDAVLSSLATRELIAELSERLDRRKEDSTIKYISQVGSAGVKEVCPNLDNHRFHEWAKMTSKNIANLAPVF</sequence>
<keyword evidence="3" id="KW-1185">Reference proteome</keyword>
<evidence type="ECO:0000313" key="3">
    <source>
        <dbReference type="Proteomes" id="UP000521943"/>
    </source>
</evidence>
<dbReference type="EMBL" id="JACGCI010000190">
    <property type="protein sequence ID" value="KAF6742276.1"/>
    <property type="molecule type" value="Genomic_DNA"/>
</dbReference>
<feature type="signal peptide" evidence="1">
    <location>
        <begin position="1"/>
        <end position="23"/>
    </location>
</feature>
<evidence type="ECO:0000313" key="2">
    <source>
        <dbReference type="EMBL" id="KAF6742276.1"/>
    </source>
</evidence>
<dbReference type="AlphaFoldDB" id="A0A8H6HAK6"/>
<feature type="chain" id="PRO_5034426107" evidence="1">
    <location>
        <begin position="24"/>
        <end position="110"/>
    </location>
</feature>